<gene>
    <name evidence="3" type="ORF">KO481_31790</name>
</gene>
<dbReference type="InterPro" id="IPR050564">
    <property type="entry name" value="F420-G6PD/mer"/>
</dbReference>
<dbReference type="Pfam" id="PF00296">
    <property type="entry name" value="Bac_luciferase"/>
    <property type="match status" value="1"/>
</dbReference>
<comment type="caution">
    <text evidence="3">The sequence shown here is derived from an EMBL/GenBank/DDBJ whole genome shotgun (WGS) entry which is preliminary data.</text>
</comment>
<dbReference type="EMBL" id="JAHKNI010000013">
    <property type="protein sequence ID" value="MBU3066085.1"/>
    <property type="molecule type" value="Genomic_DNA"/>
</dbReference>
<dbReference type="Proteomes" id="UP000733379">
    <property type="component" value="Unassembled WGS sequence"/>
</dbReference>
<name>A0ABS6B9L1_9NOCA</name>
<dbReference type="InterPro" id="IPR036661">
    <property type="entry name" value="Luciferase-like_sf"/>
</dbReference>
<feature type="domain" description="Luciferase-like" evidence="2">
    <location>
        <begin position="21"/>
        <end position="244"/>
    </location>
</feature>
<evidence type="ECO:0000256" key="1">
    <source>
        <dbReference type="ARBA" id="ARBA00023002"/>
    </source>
</evidence>
<organism evidence="3 4">
    <name type="scientific">Nocardia albiluteola</name>
    <dbReference type="NCBI Taxonomy" id="2842303"/>
    <lineage>
        <taxon>Bacteria</taxon>
        <taxon>Bacillati</taxon>
        <taxon>Actinomycetota</taxon>
        <taxon>Actinomycetes</taxon>
        <taxon>Mycobacteriales</taxon>
        <taxon>Nocardiaceae</taxon>
        <taxon>Nocardia</taxon>
    </lineage>
</organism>
<keyword evidence="1" id="KW-0560">Oxidoreductase</keyword>
<evidence type="ECO:0000313" key="4">
    <source>
        <dbReference type="Proteomes" id="UP000733379"/>
    </source>
</evidence>
<sequence length="284" mass="29200">MTVSPRPADSAGTPSARLDLGTFLPTSTPDPAQPILGDIGAAARLAEELGLDSVWSTDHLVASAPILDSTVALATAAAVTERIRIGWGVLVVSLRPAAWAAKQAATLQYTSGNRLLLGVGTGNPAHSDIAWRAADQPHAERGRRTDEALRVLPDLIAGRPAVLADGTEVTLSPGASVPPILVAGNGSRAMRRAAAYADGWLAIGLSPDESALAATELADLADAVNRPAPQITIVTPPTGDLAQTVDTVSAHAAANVERVILAPADPDWRAHYEFAAKVKAALPS</sequence>
<evidence type="ECO:0000313" key="3">
    <source>
        <dbReference type="EMBL" id="MBU3066085.1"/>
    </source>
</evidence>
<protein>
    <submittedName>
        <fullName evidence="3">LLM class flavin-dependent oxidoreductase</fullName>
    </submittedName>
</protein>
<dbReference type="PANTHER" id="PTHR43244">
    <property type="match status" value="1"/>
</dbReference>
<reference evidence="3 4" key="1">
    <citation type="submission" date="2021-06" db="EMBL/GenBank/DDBJ databases">
        <title>Actinomycetes sequencing.</title>
        <authorList>
            <person name="Shan Q."/>
        </authorList>
    </citation>
    <scope>NUCLEOTIDE SEQUENCE [LARGE SCALE GENOMIC DNA]</scope>
    <source>
        <strain evidence="3 4">NEAU-G5</strain>
    </source>
</reference>
<accession>A0ABS6B9L1</accession>
<evidence type="ECO:0000259" key="2">
    <source>
        <dbReference type="Pfam" id="PF00296"/>
    </source>
</evidence>
<dbReference type="SUPFAM" id="SSF51679">
    <property type="entry name" value="Bacterial luciferase-like"/>
    <property type="match status" value="1"/>
</dbReference>
<keyword evidence="4" id="KW-1185">Reference proteome</keyword>
<dbReference type="PANTHER" id="PTHR43244:SF1">
    <property type="entry name" value="5,10-METHYLENETETRAHYDROMETHANOPTERIN REDUCTASE"/>
    <property type="match status" value="1"/>
</dbReference>
<proteinExistence type="predicted"/>
<dbReference type="InterPro" id="IPR011251">
    <property type="entry name" value="Luciferase-like_dom"/>
</dbReference>
<dbReference type="Gene3D" id="3.20.20.30">
    <property type="entry name" value="Luciferase-like domain"/>
    <property type="match status" value="1"/>
</dbReference>